<evidence type="ECO:0000313" key="3">
    <source>
        <dbReference type="EMBL" id="MFH6770929.1"/>
    </source>
</evidence>
<dbReference type="RefSeq" id="WP_344739652.1">
    <property type="nucleotide sequence ID" value="NZ_BAABAY010000001.1"/>
</dbReference>
<evidence type="ECO:0000256" key="1">
    <source>
        <dbReference type="SAM" id="SignalP"/>
    </source>
</evidence>
<keyword evidence="4" id="KW-1185">Reference proteome</keyword>
<gene>
    <name evidence="3" type="ORF">V8G58_03200</name>
</gene>
<evidence type="ECO:0000313" key="4">
    <source>
        <dbReference type="Proteomes" id="UP001610100"/>
    </source>
</evidence>
<dbReference type="PANTHER" id="PTHR12147:SF26">
    <property type="entry name" value="PEPTIDASE M28 DOMAIN-CONTAINING PROTEIN"/>
    <property type="match status" value="1"/>
</dbReference>
<dbReference type="PANTHER" id="PTHR12147">
    <property type="entry name" value="METALLOPEPTIDASE M28 FAMILY MEMBER"/>
    <property type="match status" value="1"/>
</dbReference>
<sequence length="310" mass="35487">MLKTFFYCLIFSLFFSVSAQNGSTSIYSDYFDPQELLRNIQNLSSDAFQGRRTGTKGGLKAKNYIVDVFSKIQIKPLKKDNYEQIFFFRHNGKDYKGTNILGLIEGTSFKSKYIVISAHYDHEGIKQGQIYNGADDNASGTSALLIMAQYFKDHPLKHSIILAAFDGEELDIQGSTYFVDHPIVNENNIVLNVNMDMISRSMNNELFVVGTMQNEQLRQSIVGYHFNNEIKLTPGHDGYDGEENWIYSSDQEPFYAKGIPFLYFGVADHEDYHQPTDDFVNIQPEFYTQAVNTIIKVIRKVDNISFKSRL</sequence>
<organism evidence="3 4">
    <name type="scientific">Gaetbulibacter aestuarii</name>
    <dbReference type="NCBI Taxonomy" id="1502358"/>
    <lineage>
        <taxon>Bacteria</taxon>
        <taxon>Pseudomonadati</taxon>
        <taxon>Bacteroidota</taxon>
        <taxon>Flavobacteriia</taxon>
        <taxon>Flavobacteriales</taxon>
        <taxon>Flavobacteriaceae</taxon>
        <taxon>Gaetbulibacter</taxon>
    </lineage>
</organism>
<feature type="chain" id="PRO_5046677297" evidence="1">
    <location>
        <begin position="20"/>
        <end position="310"/>
    </location>
</feature>
<dbReference type="InterPro" id="IPR007484">
    <property type="entry name" value="Peptidase_M28"/>
</dbReference>
<protein>
    <submittedName>
        <fullName evidence="3">M28 family peptidase</fullName>
    </submittedName>
</protein>
<dbReference type="Gene3D" id="3.40.630.10">
    <property type="entry name" value="Zn peptidases"/>
    <property type="match status" value="1"/>
</dbReference>
<comment type="caution">
    <text evidence="3">The sequence shown here is derived from an EMBL/GenBank/DDBJ whole genome shotgun (WGS) entry which is preliminary data.</text>
</comment>
<keyword evidence="1" id="KW-0732">Signal</keyword>
<dbReference type="InterPro" id="IPR045175">
    <property type="entry name" value="M28_fam"/>
</dbReference>
<dbReference type="EMBL" id="JBAWKB010000001">
    <property type="protein sequence ID" value="MFH6770929.1"/>
    <property type="molecule type" value="Genomic_DNA"/>
</dbReference>
<feature type="domain" description="Peptidase M28" evidence="2">
    <location>
        <begin position="99"/>
        <end position="297"/>
    </location>
</feature>
<accession>A0ABW7MVT5</accession>
<dbReference type="SUPFAM" id="SSF53187">
    <property type="entry name" value="Zn-dependent exopeptidases"/>
    <property type="match status" value="1"/>
</dbReference>
<dbReference type="Pfam" id="PF04389">
    <property type="entry name" value="Peptidase_M28"/>
    <property type="match status" value="1"/>
</dbReference>
<evidence type="ECO:0000259" key="2">
    <source>
        <dbReference type="Pfam" id="PF04389"/>
    </source>
</evidence>
<feature type="signal peptide" evidence="1">
    <location>
        <begin position="1"/>
        <end position="19"/>
    </location>
</feature>
<proteinExistence type="predicted"/>
<name>A0ABW7MVT5_9FLAO</name>
<dbReference type="Proteomes" id="UP001610100">
    <property type="component" value="Unassembled WGS sequence"/>
</dbReference>
<reference evidence="3 4" key="1">
    <citation type="submission" date="2024-02" db="EMBL/GenBank/DDBJ databases">
        <title>A Gaetbulibacter species isolated from tidal flats and genomic insights of their niches.</title>
        <authorList>
            <person name="Ye Y."/>
        </authorList>
    </citation>
    <scope>NUCLEOTIDE SEQUENCE [LARGE SCALE GENOMIC DNA]</scope>
    <source>
        <strain evidence="3 4">KYW382</strain>
    </source>
</reference>